<feature type="compositionally biased region" description="Basic residues" evidence="1">
    <location>
        <begin position="136"/>
        <end position="146"/>
    </location>
</feature>
<protein>
    <submittedName>
        <fullName evidence="2">Uncharacterized protein</fullName>
    </submittedName>
</protein>
<accession>A0A0A9CVW3</accession>
<feature type="region of interest" description="Disordered" evidence="1">
    <location>
        <begin position="113"/>
        <end position="146"/>
    </location>
</feature>
<organism evidence="2">
    <name type="scientific">Arundo donax</name>
    <name type="common">Giant reed</name>
    <name type="synonym">Donax arundinaceus</name>
    <dbReference type="NCBI Taxonomy" id="35708"/>
    <lineage>
        <taxon>Eukaryota</taxon>
        <taxon>Viridiplantae</taxon>
        <taxon>Streptophyta</taxon>
        <taxon>Embryophyta</taxon>
        <taxon>Tracheophyta</taxon>
        <taxon>Spermatophyta</taxon>
        <taxon>Magnoliopsida</taxon>
        <taxon>Liliopsida</taxon>
        <taxon>Poales</taxon>
        <taxon>Poaceae</taxon>
        <taxon>PACMAD clade</taxon>
        <taxon>Arundinoideae</taxon>
        <taxon>Arundineae</taxon>
        <taxon>Arundo</taxon>
    </lineage>
</organism>
<evidence type="ECO:0000313" key="2">
    <source>
        <dbReference type="EMBL" id="JAD75592.1"/>
    </source>
</evidence>
<dbReference type="EMBL" id="GBRH01222303">
    <property type="protein sequence ID" value="JAD75592.1"/>
    <property type="molecule type" value="Transcribed_RNA"/>
</dbReference>
<proteinExistence type="predicted"/>
<reference evidence="2" key="1">
    <citation type="submission" date="2014-09" db="EMBL/GenBank/DDBJ databases">
        <authorList>
            <person name="Magalhaes I.L.F."/>
            <person name="Oliveira U."/>
            <person name="Santos F.R."/>
            <person name="Vidigal T.H.D.A."/>
            <person name="Brescovit A.D."/>
            <person name="Santos A.J."/>
        </authorList>
    </citation>
    <scope>NUCLEOTIDE SEQUENCE</scope>
    <source>
        <tissue evidence="2">Shoot tissue taken approximately 20 cm above the soil surface</tissue>
    </source>
</reference>
<dbReference type="AlphaFoldDB" id="A0A0A9CVW3"/>
<name>A0A0A9CVW3_ARUDO</name>
<reference evidence="2" key="2">
    <citation type="journal article" date="2015" name="Data Brief">
        <title>Shoot transcriptome of the giant reed, Arundo donax.</title>
        <authorList>
            <person name="Barrero R.A."/>
            <person name="Guerrero F.D."/>
            <person name="Moolhuijzen P."/>
            <person name="Goolsby J.A."/>
            <person name="Tidwell J."/>
            <person name="Bellgard S.E."/>
            <person name="Bellgard M.I."/>
        </authorList>
    </citation>
    <scope>NUCLEOTIDE SEQUENCE</scope>
    <source>
        <tissue evidence="2">Shoot tissue taken approximately 20 cm above the soil surface</tissue>
    </source>
</reference>
<sequence length="180" mass="19923">MRGLLVEPLGRPRFFTPSGNTAGAGFVGFDPAGENGPEEPCGIAGEPVADDTGTNASDMDPSGPCFLGRPLFFFCHWFPHSRRRHSTIASSDRRRGQTIAVGRALRLINRRRGRGAHRGEHRGAVRGVRHADALHGRGRRRPRRRRRRALWHAEQIPPSHQPLLGPYLHGGTAPVSWIEL</sequence>
<feature type="compositionally biased region" description="Basic and acidic residues" evidence="1">
    <location>
        <begin position="117"/>
        <end position="135"/>
    </location>
</feature>
<evidence type="ECO:0000256" key="1">
    <source>
        <dbReference type="SAM" id="MobiDB-lite"/>
    </source>
</evidence>